<feature type="transmembrane region" description="Helical" evidence="1">
    <location>
        <begin position="263"/>
        <end position="288"/>
    </location>
</feature>
<feature type="transmembrane region" description="Helical" evidence="1">
    <location>
        <begin position="224"/>
        <end position="248"/>
    </location>
</feature>
<protein>
    <submittedName>
        <fullName evidence="3">Glycerophosphoryl diester phosphodiesterase</fullName>
        <ecNumber evidence="3">3.1.4.46</ecNumber>
    </submittedName>
</protein>
<dbReference type="GO" id="GO:0008889">
    <property type="term" value="F:glycerophosphodiester phosphodiesterase activity"/>
    <property type="evidence" value="ECO:0007669"/>
    <property type="project" value="UniProtKB-EC"/>
</dbReference>
<sequence>MAEDKKKYINKLPSFKIRRIWLYTKYQLITKLILAIAIFPLYRFAIEKLIQSSGRTNISSGDYLPFLFSFNGAGLLVLTLILMTILIAMDINAFIIMSALIKENRIYMRTRDMFYVAIKSIKSFVSPHGFLLMIYVSLIFPIIGLGITISPMKDFQIPNFITSVIYNNPLYEIGYMALILILTFIGYKLIFSFHYIVICGYSAKESIKKSSQLIKRYKLDFFKNFIISEGLRIIGAFIFILALIFLAFEVSGYFISNQENYRIALIFSLLLILEIITYILFIFVPLMIERLTNLFYKYNEKDNHPVVIAFDIKAYTWNRMGNYKTKIKTKIIVLLLLAITLALNLLFSVALSLNFDTLFKQDKKIEIIAHRGGGNLGAENTLEGVEKAIKEKANWTEIDVQRTKDNHYIINHDKNFKRLTGESRSPKDMTLKEIKSLWIKNEFDISNKKQKVATLDEMINLSKGKIGLFIELKGATADKKMADEVVKKVKENKIEKEAVILSLDYSLIQYIEKKYPDIETGYLYFFSVGERDKMVGDYLIMEEREATFDNIYKIHQAKKKAVVWTVNTKQSMEKFINMPVDGIITDYVKELKHEIQVKQNRSDIDIIIDEIFGFE</sequence>
<evidence type="ECO:0000313" key="4">
    <source>
        <dbReference type="Proteomes" id="UP000049685"/>
    </source>
</evidence>
<dbReference type="Pfam" id="PF03009">
    <property type="entry name" value="GDPD"/>
    <property type="match status" value="1"/>
</dbReference>
<keyword evidence="1" id="KW-0812">Transmembrane</keyword>
<feature type="transmembrane region" description="Helical" evidence="1">
    <location>
        <begin position="129"/>
        <end position="149"/>
    </location>
</feature>
<dbReference type="EMBL" id="CDNY01000003">
    <property type="protein sequence ID" value="CEO32691.1"/>
    <property type="molecule type" value="Genomic_DNA"/>
</dbReference>
<evidence type="ECO:0000313" key="3">
    <source>
        <dbReference type="EMBL" id="CEO32691.1"/>
    </source>
</evidence>
<feature type="transmembrane region" description="Helical" evidence="1">
    <location>
        <begin position="20"/>
        <end position="42"/>
    </location>
</feature>
<dbReference type="PANTHER" id="PTHR46211">
    <property type="entry name" value="GLYCEROPHOSPHORYL DIESTER PHOSPHODIESTERASE"/>
    <property type="match status" value="1"/>
</dbReference>
<dbReference type="SUPFAM" id="SSF51695">
    <property type="entry name" value="PLC-like phosphodiesterases"/>
    <property type="match status" value="1"/>
</dbReference>
<reference evidence="4" key="1">
    <citation type="submission" date="2015-01" db="EMBL/GenBank/DDBJ databases">
        <authorList>
            <person name="Aslett A.Martin."/>
            <person name="De Silva Nishadi"/>
        </authorList>
    </citation>
    <scope>NUCLEOTIDE SEQUENCE [LARGE SCALE GENOMIC DNA]</scope>
    <source>
        <strain evidence="4">UMC4404</strain>
    </source>
</reference>
<dbReference type="GO" id="GO:0006629">
    <property type="term" value="P:lipid metabolic process"/>
    <property type="evidence" value="ECO:0007669"/>
    <property type="project" value="InterPro"/>
</dbReference>
<dbReference type="InterPro" id="IPR018476">
    <property type="entry name" value="GlyceroP-diester-Pdiesterase_M"/>
</dbReference>
<comment type="caution">
    <text evidence="3">The sequence shown here is derived from an EMBL/GenBank/DDBJ whole genome shotgun (WGS) entry which is preliminary data.</text>
</comment>
<dbReference type="Proteomes" id="UP000049685">
    <property type="component" value="Unassembled WGS sequence"/>
</dbReference>
<dbReference type="RefSeq" id="WP_057557586.1">
    <property type="nucleotide sequence ID" value="NZ_CDNY01000003.1"/>
</dbReference>
<dbReference type="PROSITE" id="PS51704">
    <property type="entry name" value="GP_PDE"/>
    <property type="match status" value="1"/>
</dbReference>
<gene>
    <name evidence="3" type="primary">glpQ</name>
    <name evidence="3" type="ORF">UMC4404_06711</name>
</gene>
<dbReference type="Gene3D" id="3.20.20.190">
    <property type="entry name" value="Phosphatidylinositol (PI) phosphodiesterase"/>
    <property type="match status" value="1"/>
</dbReference>
<organism evidence="3 4">
    <name type="scientific">Paraclostridium sordellii</name>
    <name type="common">Clostridium sordellii</name>
    <dbReference type="NCBI Taxonomy" id="1505"/>
    <lineage>
        <taxon>Bacteria</taxon>
        <taxon>Bacillati</taxon>
        <taxon>Bacillota</taxon>
        <taxon>Clostridia</taxon>
        <taxon>Peptostreptococcales</taxon>
        <taxon>Peptostreptococcaceae</taxon>
        <taxon>Paraclostridium</taxon>
    </lineage>
</organism>
<accession>A0A9P1PAV9</accession>
<dbReference type="Pfam" id="PF10110">
    <property type="entry name" value="GPDPase_memb"/>
    <property type="match status" value="1"/>
</dbReference>
<name>A0A9P1PAV9_PARSO</name>
<dbReference type="InterPro" id="IPR030395">
    <property type="entry name" value="GP_PDE_dom"/>
</dbReference>
<keyword evidence="1" id="KW-0472">Membrane</keyword>
<keyword evidence="1" id="KW-1133">Transmembrane helix</keyword>
<feature type="transmembrane region" description="Helical" evidence="1">
    <location>
        <begin position="173"/>
        <end position="203"/>
    </location>
</feature>
<feature type="transmembrane region" description="Helical" evidence="1">
    <location>
        <begin position="73"/>
        <end position="101"/>
    </location>
</feature>
<evidence type="ECO:0000256" key="1">
    <source>
        <dbReference type="SAM" id="Phobius"/>
    </source>
</evidence>
<feature type="domain" description="GP-PDE" evidence="2">
    <location>
        <begin position="365"/>
        <end position="595"/>
    </location>
</feature>
<dbReference type="InterPro" id="IPR017946">
    <property type="entry name" value="PLC-like_Pdiesterase_TIM-brl"/>
</dbReference>
<feature type="transmembrane region" description="Helical" evidence="1">
    <location>
        <begin position="331"/>
        <end position="353"/>
    </location>
</feature>
<keyword evidence="3" id="KW-0378">Hydrolase</keyword>
<evidence type="ECO:0000259" key="2">
    <source>
        <dbReference type="PROSITE" id="PS51704"/>
    </source>
</evidence>
<dbReference type="AlphaFoldDB" id="A0A9P1PAV9"/>
<dbReference type="PANTHER" id="PTHR46211:SF8">
    <property type="entry name" value="PHOSPHODIESTERASE"/>
    <property type="match status" value="1"/>
</dbReference>
<proteinExistence type="predicted"/>
<dbReference type="EC" id="3.1.4.46" evidence="3"/>